<accession>A0ABT8Y7Y8</accession>
<protein>
    <submittedName>
        <fullName evidence="1">Uncharacterized protein</fullName>
    </submittedName>
</protein>
<name>A0ABT8Y7Y8_9SPHN</name>
<dbReference type="Proteomes" id="UP001169764">
    <property type="component" value="Unassembled WGS sequence"/>
</dbReference>
<comment type="caution">
    <text evidence="1">The sequence shown here is derived from an EMBL/GenBank/DDBJ whole genome shotgun (WGS) entry which is preliminary data.</text>
</comment>
<evidence type="ECO:0000313" key="1">
    <source>
        <dbReference type="EMBL" id="MDO6414117.1"/>
    </source>
</evidence>
<reference evidence="1" key="1">
    <citation type="submission" date="2023-07" db="EMBL/GenBank/DDBJ databases">
        <authorList>
            <person name="Kim M."/>
        </authorList>
    </citation>
    <scope>NUCLEOTIDE SEQUENCE</scope>
    <source>
        <strain evidence="1">BIUV-7</strain>
    </source>
</reference>
<organism evidence="1 2">
    <name type="scientific">Sphingomonas natans</name>
    <dbReference type="NCBI Taxonomy" id="3063330"/>
    <lineage>
        <taxon>Bacteria</taxon>
        <taxon>Pseudomonadati</taxon>
        <taxon>Pseudomonadota</taxon>
        <taxon>Alphaproteobacteria</taxon>
        <taxon>Sphingomonadales</taxon>
        <taxon>Sphingomonadaceae</taxon>
        <taxon>Sphingomonas</taxon>
    </lineage>
</organism>
<proteinExistence type="predicted"/>
<evidence type="ECO:0000313" key="2">
    <source>
        <dbReference type="Proteomes" id="UP001169764"/>
    </source>
</evidence>
<gene>
    <name evidence="1" type="ORF">Q4F19_06970</name>
</gene>
<dbReference type="EMBL" id="JAUOTP010000003">
    <property type="protein sequence ID" value="MDO6414117.1"/>
    <property type="molecule type" value="Genomic_DNA"/>
</dbReference>
<keyword evidence="2" id="KW-1185">Reference proteome</keyword>
<dbReference type="RefSeq" id="WP_303541078.1">
    <property type="nucleotide sequence ID" value="NZ_JAUOTP010000003.1"/>
</dbReference>
<sequence length="57" mass="6242">MLRRADEERQKVAETSCMVRSVHEELLETYEAHAAEAAGQSEAINALLDTIDGLTAP</sequence>